<keyword evidence="2" id="KW-1185">Reference proteome</keyword>
<evidence type="ECO:0000313" key="1">
    <source>
        <dbReference type="EMBL" id="KAK9003539.1"/>
    </source>
</evidence>
<name>A0ABR2QSA0_9ROSI</name>
<gene>
    <name evidence="1" type="ORF">V6N11_084181</name>
</gene>
<evidence type="ECO:0000313" key="2">
    <source>
        <dbReference type="Proteomes" id="UP001396334"/>
    </source>
</evidence>
<accession>A0ABR2QSA0</accession>
<comment type="caution">
    <text evidence="1">The sequence shown here is derived from an EMBL/GenBank/DDBJ whole genome shotgun (WGS) entry which is preliminary data.</text>
</comment>
<dbReference type="Proteomes" id="UP001396334">
    <property type="component" value="Unassembled WGS sequence"/>
</dbReference>
<organism evidence="1 2">
    <name type="scientific">Hibiscus sabdariffa</name>
    <name type="common">roselle</name>
    <dbReference type="NCBI Taxonomy" id="183260"/>
    <lineage>
        <taxon>Eukaryota</taxon>
        <taxon>Viridiplantae</taxon>
        <taxon>Streptophyta</taxon>
        <taxon>Embryophyta</taxon>
        <taxon>Tracheophyta</taxon>
        <taxon>Spermatophyta</taxon>
        <taxon>Magnoliopsida</taxon>
        <taxon>eudicotyledons</taxon>
        <taxon>Gunneridae</taxon>
        <taxon>Pentapetalae</taxon>
        <taxon>rosids</taxon>
        <taxon>malvids</taxon>
        <taxon>Malvales</taxon>
        <taxon>Malvaceae</taxon>
        <taxon>Malvoideae</taxon>
        <taxon>Hibiscus</taxon>
    </lineage>
</organism>
<reference evidence="1 2" key="1">
    <citation type="journal article" date="2024" name="G3 (Bethesda)">
        <title>Genome assembly of Hibiscus sabdariffa L. provides insights into metabolisms of medicinal natural products.</title>
        <authorList>
            <person name="Kim T."/>
        </authorList>
    </citation>
    <scope>NUCLEOTIDE SEQUENCE [LARGE SCALE GENOMIC DNA]</scope>
    <source>
        <strain evidence="1">TK-2024</strain>
        <tissue evidence="1">Old leaves</tissue>
    </source>
</reference>
<sequence>MKILKLLANLPEGPDVERYDRSMSGAQIEFDRHWRSLRCGDVSYEGAMMDFGERTVLWGREESSGTLPISLSFLIMQAFNGMYEVVEI</sequence>
<protein>
    <submittedName>
        <fullName evidence="1">Uncharacterized protein</fullName>
    </submittedName>
</protein>
<proteinExistence type="predicted"/>
<dbReference type="EMBL" id="JBBPBN010000033">
    <property type="protein sequence ID" value="KAK9003539.1"/>
    <property type="molecule type" value="Genomic_DNA"/>
</dbReference>